<sequence>MHPAAIAFRSPAALQARCDYGRVRRLYFEPDYETCAVVPDPASWEPLPTGYAERFAPGYFTPDTGLIELFRLPATVTDRDTLAAMVDTLGDPYPVTLGDTEDPPGEPTTHVLPESGSRPGIHVDNHQNLPYGERRKSRRRLCVNLGPGSRYLLLADTDILSICRCVQDRYQDHHPSTGDLRTYVALHRPLRLLRLRIDPGEGWFAPTSFLPYDESTEGLDLPSATSSWLGHWEPHLFDSLI</sequence>
<keyword evidence="3" id="KW-1185">Reference proteome</keyword>
<proteinExistence type="predicted"/>
<organism evidence="2 3">
    <name type="scientific">Kitasatospora cathayae</name>
    <dbReference type="NCBI Taxonomy" id="3004092"/>
    <lineage>
        <taxon>Bacteria</taxon>
        <taxon>Bacillati</taxon>
        <taxon>Actinomycetota</taxon>
        <taxon>Actinomycetes</taxon>
        <taxon>Kitasatosporales</taxon>
        <taxon>Streptomycetaceae</taxon>
        <taxon>Kitasatospora</taxon>
    </lineage>
</organism>
<gene>
    <name evidence="2" type="ORF">O1G21_31575</name>
</gene>
<protein>
    <submittedName>
        <fullName evidence="2">Uncharacterized protein</fullName>
    </submittedName>
</protein>
<evidence type="ECO:0000313" key="2">
    <source>
        <dbReference type="EMBL" id="WBP89940.1"/>
    </source>
</evidence>
<feature type="region of interest" description="Disordered" evidence="1">
    <location>
        <begin position="100"/>
        <end position="128"/>
    </location>
</feature>
<reference evidence="3" key="1">
    <citation type="submission" date="2022-12" db="EMBL/GenBank/DDBJ databases">
        <authorList>
            <person name="Mo P."/>
        </authorList>
    </citation>
    <scope>NUCLEOTIDE SEQUENCE [LARGE SCALE GENOMIC DNA]</scope>
    <source>
        <strain evidence="3">HUAS 3-15</strain>
    </source>
</reference>
<dbReference type="RefSeq" id="WP_270148446.1">
    <property type="nucleotide sequence ID" value="NZ_CP115450.1"/>
</dbReference>
<evidence type="ECO:0000313" key="3">
    <source>
        <dbReference type="Proteomes" id="UP001212821"/>
    </source>
</evidence>
<evidence type="ECO:0000256" key="1">
    <source>
        <dbReference type="SAM" id="MobiDB-lite"/>
    </source>
</evidence>
<dbReference type="EMBL" id="CP115450">
    <property type="protein sequence ID" value="WBP89940.1"/>
    <property type="molecule type" value="Genomic_DNA"/>
</dbReference>
<name>A0ABY7QB21_9ACTN</name>
<dbReference type="Proteomes" id="UP001212821">
    <property type="component" value="Chromosome"/>
</dbReference>
<accession>A0ABY7QB21</accession>